<accession>A0ABY8AG70</accession>
<proteinExistence type="predicted"/>
<protein>
    <recommendedName>
        <fullName evidence="4">Scaffolding protein</fullName>
    </recommendedName>
</protein>
<sequence>MSDTTTPTAEATPTTGTPAPETPSAPVASTPAPAAEQQLADATTRAEQAAAERDELRAALDAVTKALNPNGDQGEQDPAALAATVAERDKQLDQTGAELRTARVELAAYKAAADHGARADRLLNSRSFLDAVAALDPADGKFDEQLVAAIRAAVEADPDLYRATPAVPGRGGAEFNGAPAAPTKPATLRDAIAARLGA</sequence>
<evidence type="ECO:0008006" key="4">
    <source>
        <dbReference type="Google" id="ProtNLM"/>
    </source>
</evidence>
<keyword evidence="3" id="KW-1185">Reference proteome</keyword>
<gene>
    <name evidence="2" type="ORF">MOV08_35225</name>
</gene>
<dbReference type="RefSeq" id="WP_275310299.1">
    <property type="nucleotide sequence ID" value="NZ_CP095749.1"/>
</dbReference>
<name>A0ABY8AG70_9ACTN</name>
<feature type="compositionally biased region" description="Low complexity" evidence="1">
    <location>
        <begin position="1"/>
        <end position="49"/>
    </location>
</feature>
<dbReference type="EMBL" id="CP095749">
    <property type="protein sequence ID" value="WEB44019.1"/>
    <property type="molecule type" value="Genomic_DNA"/>
</dbReference>
<dbReference type="Proteomes" id="UP001218629">
    <property type="component" value="Chromosome"/>
</dbReference>
<evidence type="ECO:0000256" key="1">
    <source>
        <dbReference type="SAM" id="MobiDB-lite"/>
    </source>
</evidence>
<reference evidence="2 3" key="1">
    <citation type="submission" date="2022-03" db="EMBL/GenBank/DDBJ databases">
        <title>Streptomyces yunnanensis P86,complete genome.</title>
        <authorList>
            <person name="Chen S."/>
            <person name="Zhang Q."/>
        </authorList>
    </citation>
    <scope>NUCLEOTIDE SEQUENCE [LARGE SCALE GENOMIC DNA]</scope>
    <source>
        <strain evidence="2 3">P86</strain>
    </source>
</reference>
<feature type="region of interest" description="Disordered" evidence="1">
    <location>
        <begin position="1"/>
        <end position="96"/>
    </location>
</feature>
<evidence type="ECO:0000313" key="3">
    <source>
        <dbReference type="Proteomes" id="UP001218629"/>
    </source>
</evidence>
<organism evidence="2 3">
    <name type="scientific">Streptomyces yunnanensis</name>
    <dbReference type="NCBI Taxonomy" id="156453"/>
    <lineage>
        <taxon>Bacteria</taxon>
        <taxon>Bacillati</taxon>
        <taxon>Actinomycetota</taxon>
        <taxon>Actinomycetes</taxon>
        <taxon>Kitasatosporales</taxon>
        <taxon>Streptomycetaceae</taxon>
        <taxon>Streptomyces</taxon>
    </lineage>
</organism>
<evidence type="ECO:0000313" key="2">
    <source>
        <dbReference type="EMBL" id="WEB44019.1"/>
    </source>
</evidence>